<comment type="caution">
    <text evidence="2">The sequence shown here is derived from an EMBL/GenBank/DDBJ whole genome shotgun (WGS) entry which is preliminary data.</text>
</comment>
<dbReference type="RefSeq" id="WP_116722056.1">
    <property type="nucleotide sequence ID" value="NZ_CP011524.1"/>
</dbReference>
<keyword evidence="1" id="KW-0812">Transmembrane</keyword>
<dbReference type="OrthoDB" id="9807620at2"/>
<dbReference type="InterPro" id="IPR045798">
    <property type="entry name" value="TrbL_Firmicutes"/>
</dbReference>
<feature type="transmembrane region" description="Helical" evidence="1">
    <location>
        <begin position="152"/>
        <end position="175"/>
    </location>
</feature>
<proteinExistence type="predicted"/>
<feature type="transmembrane region" description="Helical" evidence="1">
    <location>
        <begin position="54"/>
        <end position="71"/>
    </location>
</feature>
<evidence type="ECO:0008006" key="4">
    <source>
        <dbReference type="Google" id="ProtNLM"/>
    </source>
</evidence>
<reference evidence="2 3" key="1">
    <citation type="submission" date="2018-04" db="EMBL/GenBank/DDBJ databases">
        <title>Genomic Encyclopedia of Type Strains, Phase IV (KMG-IV): sequencing the most valuable type-strain genomes for metagenomic binning, comparative biology and taxonomic classification.</title>
        <authorList>
            <person name="Goeker M."/>
        </authorList>
    </citation>
    <scope>NUCLEOTIDE SEQUENCE [LARGE SCALE GENOMIC DNA]</scope>
    <source>
        <strain evidence="2 3">DSM 26588</strain>
    </source>
</reference>
<feature type="transmembrane region" description="Helical" evidence="1">
    <location>
        <begin position="211"/>
        <end position="231"/>
    </location>
</feature>
<dbReference type="EMBL" id="QEKK01000004">
    <property type="protein sequence ID" value="PVY58674.1"/>
    <property type="molecule type" value="Genomic_DNA"/>
</dbReference>
<accession>A0A2U1CCM0</accession>
<keyword evidence="1" id="KW-0472">Membrane</keyword>
<dbReference type="Proteomes" id="UP000245778">
    <property type="component" value="Unassembled WGS sequence"/>
</dbReference>
<dbReference type="Pfam" id="PF19478">
    <property type="entry name" value="TrbL_2"/>
    <property type="match status" value="1"/>
</dbReference>
<dbReference type="GeneID" id="93229016"/>
<feature type="transmembrane region" description="Helical" evidence="1">
    <location>
        <begin position="83"/>
        <end position="102"/>
    </location>
</feature>
<organism evidence="2 3">
    <name type="scientific">Intestinimonas butyriciproducens</name>
    <dbReference type="NCBI Taxonomy" id="1297617"/>
    <lineage>
        <taxon>Bacteria</taxon>
        <taxon>Bacillati</taxon>
        <taxon>Bacillota</taxon>
        <taxon>Clostridia</taxon>
        <taxon>Eubacteriales</taxon>
        <taxon>Intestinimonas</taxon>
    </lineage>
</organism>
<evidence type="ECO:0000313" key="3">
    <source>
        <dbReference type="Proteomes" id="UP000245778"/>
    </source>
</evidence>
<protein>
    <recommendedName>
        <fullName evidence="4">TrbL/VirB6 plasmid conjugal transfer protein</fullName>
    </recommendedName>
</protein>
<name>A0A2U1CCM0_9FIRM</name>
<gene>
    <name evidence="2" type="ORF">C7373_104273</name>
</gene>
<sequence>MGSGNWIVDNLNSALEMWNGRLAEIWQLISTSPESFKGGGVWNVIVNINDGLKAVGYALLVLFFVMGVVKTCGSFTEMKKPEVAFKCFIRFVLAQAAVSWGMELMTGAFRVAQGMVTTIMDSSGLTAMSATTLPDELVSVIEDVGFIDSIPLWAVTLLGSLFIWVLSLVMILTVYSRFFKLYIATAIAPIPLASFAGQPSSSIGVAFLKSYAAICMEGCVIVLACVIFSAFASSPPAIADDTLAAATIVWNYVGELIFNMLVLVGAIKMSDRIIRELMGLG</sequence>
<evidence type="ECO:0000313" key="2">
    <source>
        <dbReference type="EMBL" id="PVY58674.1"/>
    </source>
</evidence>
<dbReference type="AlphaFoldDB" id="A0A2U1CCM0"/>
<feature type="transmembrane region" description="Helical" evidence="1">
    <location>
        <begin position="243"/>
        <end position="267"/>
    </location>
</feature>
<keyword evidence="1" id="KW-1133">Transmembrane helix</keyword>
<evidence type="ECO:0000256" key="1">
    <source>
        <dbReference type="SAM" id="Phobius"/>
    </source>
</evidence>